<evidence type="ECO:0000313" key="1">
    <source>
        <dbReference type="EMBL" id="KKS87514.1"/>
    </source>
</evidence>
<comment type="caution">
    <text evidence="1">The sequence shown here is derived from an EMBL/GenBank/DDBJ whole genome shotgun (WGS) entry which is preliminary data.</text>
</comment>
<proteinExistence type="predicted"/>
<name>A0A0G1CPN3_9BACT</name>
<organism evidence="1 2">
    <name type="scientific">Candidatus Gottesmanbacteria bacterium GW2011_GWB1_43_11</name>
    <dbReference type="NCBI Taxonomy" id="1618446"/>
    <lineage>
        <taxon>Bacteria</taxon>
        <taxon>Candidatus Gottesmaniibacteriota</taxon>
    </lineage>
</organism>
<gene>
    <name evidence="1" type="ORF">UV61_C0002G0235</name>
</gene>
<sequence length="154" mass="16396">MKNKTALFVSLGILLLVLVGGFVVIKNLTKAPPPPAPEEEKKTELPQVDASVKVDLIAKAGANSVTLSVTNIPEGTDSIEYELSYLTGEGLPKGALGKIDLKGNTEITRDILLGTCSRNTCTYDQGVKSVKLVLRFNSATGASQFSKEYPLGEE</sequence>
<reference evidence="1 2" key="1">
    <citation type="journal article" date="2015" name="Nature">
        <title>rRNA introns, odd ribosomes, and small enigmatic genomes across a large radiation of phyla.</title>
        <authorList>
            <person name="Brown C.T."/>
            <person name="Hug L.A."/>
            <person name="Thomas B.C."/>
            <person name="Sharon I."/>
            <person name="Castelle C.J."/>
            <person name="Singh A."/>
            <person name="Wilkins M.J."/>
            <person name="Williams K.H."/>
            <person name="Banfield J.F."/>
        </authorList>
    </citation>
    <scope>NUCLEOTIDE SEQUENCE [LARGE SCALE GENOMIC DNA]</scope>
</reference>
<dbReference type="EMBL" id="LCFD01000002">
    <property type="protein sequence ID" value="KKS87514.1"/>
    <property type="molecule type" value="Genomic_DNA"/>
</dbReference>
<dbReference type="Proteomes" id="UP000034050">
    <property type="component" value="Unassembled WGS sequence"/>
</dbReference>
<dbReference type="AlphaFoldDB" id="A0A0G1CPN3"/>
<accession>A0A0G1CPN3</accession>
<protein>
    <submittedName>
        <fullName evidence="1">Uncharacterized protein</fullName>
    </submittedName>
</protein>
<evidence type="ECO:0000313" key="2">
    <source>
        <dbReference type="Proteomes" id="UP000034050"/>
    </source>
</evidence>